<dbReference type="InterPro" id="IPR013948">
    <property type="entry name" value="DNA_replication_reg_Sld3_C"/>
</dbReference>
<keyword evidence="4" id="KW-1185">Reference proteome</keyword>
<evidence type="ECO:0000256" key="1">
    <source>
        <dbReference type="SAM" id="MobiDB-lite"/>
    </source>
</evidence>
<dbReference type="Pfam" id="PF08639">
    <property type="entry name" value="Sld3_STD"/>
    <property type="match status" value="1"/>
</dbReference>
<protein>
    <submittedName>
        <fullName evidence="3">SLD3-domain-containing protein</fullName>
    </submittedName>
</protein>
<feature type="region of interest" description="Disordered" evidence="1">
    <location>
        <begin position="580"/>
        <end position="624"/>
    </location>
</feature>
<dbReference type="EMBL" id="KV453926">
    <property type="protein sequence ID" value="ODV75157.1"/>
    <property type="molecule type" value="Genomic_DNA"/>
</dbReference>
<dbReference type="STRING" id="983966.A0A1E4S6L1"/>
<organism evidence="3 4">
    <name type="scientific">Cyberlindnera jadinii (strain ATCC 18201 / CBS 1600 / BCRC 20928 / JCM 3617 / NBRC 0987 / NRRL Y-1542)</name>
    <name type="common">Torula yeast</name>
    <name type="synonym">Candida utilis</name>
    <dbReference type="NCBI Taxonomy" id="983966"/>
    <lineage>
        <taxon>Eukaryota</taxon>
        <taxon>Fungi</taxon>
        <taxon>Dikarya</taxon>
        <taxon>Ascomycota</taxon>
        <taxon>Saccharomycotina</taxon>
        <taxon>Saccharomycetes</taxon>
        <taxon>Phaffomycetales</taxon>
        <taxon>Phaffomycetaceae</taxon>
        <taxon>Cyberlindnera</taxon>
    </lineage>
</organism>
<feature type="compositionally biased region" description="Basic and acidic residues" evidence="1">
    <location>
        <begin position="589"/>
        <end position="598"/>
    </location>
</feature>
<sequence>MSNVSVTVHSLKNQNDAVVTLISPVMSDLSLLASLMLHTGRSNGDTLTINNNKSRIFSCNDNDTFLQQLQIQPYVVKITLNERDQYGVASCLDSTRIIVNYLISPPSTHQSEPLKTLHVSHSISESWYSISELHEAPINTYKLKMSPPVQSSPVKIIDHEDVINDPFDYFLDKYFSNLYLLSTPLTVFTKSVFARLRAICLKDLKFYESILSQFVMRLDQFDQRHSALNNGLLNSSTLFEKEEIYRKEFIAKSLNLVDFDIHSQDYQETNRSLGPLLSGFKVKETQLQILILLELIEISDRDDKRYFKPVKMQKPKRKLVGKKKITPILNGMGIDTGRQRSKSLSMEQLSYNQLLDLYIEKLAINDLLNGSSSNENYTPKFINYTVVPFFEKKCPHSVRHMIKKIKGPSFKPPDSKQADKTRKRDKVSKPILQRSQSTRSRLEDIEELNSSLVRSNSELESLKRVSSFNSKILSKREIDVSVPVFESKPLKTSNSQIFNRVGKRTASTTSLRLTKSYSQIEATPIKKGKIVDIINTPNDNVKNTQGQIPGSAESVVIEDSGSALDTAVCSSPIAVRTLGSPINVRSKPQKKEPSKDFTESSPRLMDSPVTAKNVRRRLFAPSKT</sequence>
<dbReference type="PANTHER" id="PTHR28067">
    <property type="entry name" value="DNA REPLICATION REGULATOR SLD3"/>
    <property type="match status" value="1"/>
</dbReference>
<evidence type="ECO:0000313" key="4">
    <source>
        <dbReference type="Proteomes" id="UP000094389"/>
    </source>
</evidence>
<dbReference type="GO" id="GO:0031261">
    <property type="term" value="C:DNA replication preinitiation complex"/>
    <property type="evidence" value="ECO:0007669"/>
    <property type="project" value="TreeGrafter"/>
</dbReference>
<feature type="domain" description="DNA replication regulator Sld3 C-terminal" evidence="2">
    <location>
        <begin position="240"/>
        <end position="477"/>
    </location>
</feature>
<reference evidence="3 4" key="1">
    <citation type="journal article" date="2016" name="Proc. Natl. Acad. Sci. U.S.A.">
        <title>Comparative genomics of biotechnologically important yeasts.</title>
        <authorList>
            <person name="Riley R."/>
            <person name="Haridas S."/>
            <person name="Wolfe K.H."/>
            <person name="Lopes M.R."/>
            <person name="Hittinger C.T."/>
            <person name="Goeker M."/>
            <person name="Salamov A.A."/>
            <person name="Wisecaver J.H."/>
            <person name="Long T.M."/>
            <person name="Calvey C.H."/>
            <person name="Aerts A.L."/>
            <person name="Barry K.W."/>
            <person name="Choi C."/>
            <person name="Clum A."/>
            <person name="Coughlan A.Y."/>
            <person name="Deshpande S."/>
            <person name="Douglass A.P."/>
            <person name="Hanson S.J."/>
            <person name="Klenk H.-P."/>
            <person name="LaButti K.M."/>
            <person name="Lapidus A."/>
            <person name="Lindquist E.A."/>
            <person name="Lipzen A.M."/>
            <person name="Meier-Kolthoff J.P."/>
            <person name="Ohm R.A."/>
            <person name="Otillar R.P."/>
            <person name="Pangilinan J.L."/>
            <person name="Peng Y."/>
            <person name="Rokas A."/>
            <person name="Rosa C.A."/>
            <person name="Scheuner C."/>
            <person name="Sibirny A.A."/>
            <person name="Slot J.C."/>
            <person name="Stielow J.B."/>
            <person name="Sun H."/>
            <person name="Kurtzman C.P."/>
            <person name="Blackwell M."/>
            <person name="Grigoriev I.V."/>
            <person name="Jeffries T.W."/>
        </authorList>
    </citation>
    <scope>NUCLEOTIDE SEQUENCE [LARGE SCALE GENOMIC DNA]</scope>
    <source>
        <strain evidence="4">ATCC 18201 / CBS 1600 / BCRC 20928 / JCM 3617 / NBRC 0987 / NRRL Y-1542</strain>
    </source>
</reference>
<dbReference type="GeneID" id="30988666"/>
<gene>
    <name evidence="3" type="ORF">CYBJADRAFT_165915</name>
</gene>
<dbReference type="PANTHER" id="PTHR28067:SF1">
    <property type="entry name" value="DNA REPLICATION REGULATOR SLD3"/>
    <property type="match status" value="1"/>
</dbReference>
<feature type="region of interest" description="Disordered" evidence="1">
    <location>
        <begin position="402"/>
        <end position="440"/>
    </location>
</feature>
<name>A0A1E4S6L1_CYBJN</name>
<dbReference type="GO" id="GO:0006270">
    <property type="term" value="P:DNA replication initiation"/>
    <property type="evidence" value="ECO:0007669"/>
    <property type="project" value="InterPro"/>
</dbReference>
<dbReference type="Proteomes" id="UP000094389">
    <property type="component" value="Unassembled WGS sequence"/>
</dbReference>
<feature type="compositionally biased region" description="Basic and acidic residues" evidence="1">
    <location>
        <begin position="413"/>
        <end position="422"/>
    </location>
</feature>
<dbReference type="RefSeq" id="XP_020072196.1">
    <property type="nucleotide sequence ID" value="XM_020214270.1"/>
</dbReference>
<dbReference type="InterPro" id="IPR042511">
    <property type="entry name" value="Sld3"/>
</dbReference>
<dbReference type="OrthoDB" id="5395343at2759"/>
<proteinExistence type="predicted"/>
<evidence type="ECO:0000313" key="3">
    <source>
        <dbReference type="EMBL" id="ODV75157.1"/>
    </source>
</evidence>
<dbReference type="Gene3D" id="1.20.58.2130">
    <property type="match status" value="1"/>
</dbReference>
<evidence type="ECO:0000259" key="2">
    <source>
        <dbReference type="Pfam" id="PF08639"/>
    </source>
</evidence>
<dbReference type="OMA" id="KNMCKAA"/>
<dbReference type="AlphaFoldDB" id="A0A1E4S6L1"/>
<accession>A0A1E4S6L1</accession>